<dbReference type="PANTHER" id="PTHR33221:SF5">
    <property type="entry name" value="HTH-TYPE TRANSCRIPTIONAL REGULATOR ISCR"/>
    <property type="match status" value="1"/>
</dbReference>
<sequence>MVELSSKVRYGLLALLELVRIYQRGFLQIEQIAATHQIPERYLAQLLMTLRRCGIVRSQRGAKGGYALARDPRQIVLWEILICLEGKQKAAEEEVTSATPENYAIGQVWQETQQAAIAILQGYTLQDLSEKRDEGQAGNMYYI</sequence>
<protein>
    <submittedName>
        <fullName evidence="2">Rrf2 family transcriptional regulator</fullName>
    </submittedName>
</protein>
<dbReference type="InterPro" id="IPR000944">
    <property type="entry name" value="Tscrpt_reg_Rrf2"/>
</dbReference>
<reference evidence="2 3" key="1">
    <citation type="journal article" date="2019" name="Genome Biol. Evol.">
        <title>Day and night: Metabolic profiles and evolutionary relationships of six axenic non-marine cyanobacteria.</title>
        <authorList>
            <person name="Will S.E."/>
            <person name="Henke P."/>
            <person name="Boedeker C."/>
            <person name="Huang S."/>
            <person name="Brinkmann H."/>
            <person name="Rohde M."/>
            <person name="Jarek M."/>
            <person name="Friedl T."/>
            <person name="Seufert S."/>
            <person name="Schumacher M."/>
            <person name="Overmann J."/>
            <person name="Neumann-Schaal M."/>
            <person name="Petersen J."/>
        </authorList>
    </citation>
    <scope>NUCLEOTIDE SEQUENCE [LARGE SCALE GENOMIC DNA]</scope>
    <source>
        <strain evidence="2 3">SAG 39.79</strain>
    </source>
</reference>
<accession>A0AB37UFJ5</accession>
<dbReference type="NCBIfam" id="TIGR00738">
    <property type="entry name" value="rrf2_super"/>
    <property type="match status" value="1"/>
</dbReference>
<keyword evidence="3" id="KW-1185">Reference proteome</keyword>
<gene>
    <name evidence="2" type="ORF">DSM107010_43560</name>
</gene>
<dbReference type="GO" id="GO:0003677">
    <property type="term" value="F:DNA binding"/>
    <property type="evidence" value="ECO:0007669"/>
    <property type="project" value="UniProtKB-KW"/>
</dbReference>
<evidence type="ECO:0000256" key="1">
    <source>
        <dbReference type="ARBA" id="ARBA00023125"/>
    </source>
</evidence>
<dbReference type="RefSeq" id="WP_106169388.1">
    <property type="nucleotide sequence ID" value="NZ_JAVKZF010000004.1"/>
</dbReference>
<keyword evidence="1" id="KW-0238">DNA-binding</keyword>
<evidence type="ECO:0000313" key="3">
    <source>
        <dbReference type="Proteomes" id="UP000282574"/>
    </source>
</evidence>
<evidence type="ECO:0000313" key="2">
    <source>
        <dbReference type="EMBL" id="RUT10360.1"/>
    </source>
</evidence>
<dbReference type="InterPro" id="IPR036390">
    <property type="entry name" value="WH_DNA-bd_sf"/>
</dbReference>
<dbReference type="GO" id="GO:0005829">
    <property type="term" value="C:cytosol"/>
    <property type="evidence" value="ECO:0007669"/>
    <property type="project" value="TreeGrafter"/>
</dbReference>
<dbReference type="Pfam" id="PF02082">
    <property type="entry name" value="Rrf2"/>
    <property type="match status" value="1"/>
</dbReference>
<name>A0AB37UFJ5_9CYAN</name>
<dbReference type="AlphaFoldDB" id="A0AB37UFJ5"/>
<dbReference type="SUPFAM" id="SSF46785">
    <property type="entry name" value="Winged helix' DNA-binding domain"/>
    <property type="match status" value="1"/>
</dbReference>
<dbReference type="GO" id="GO:0003700">
    <property type="term" value="F:DNA-binding transcription factor activity"/>
    <property type="evidence" value="ECO:0007669"/>
    <property type="project" value="TreeGrafter"/>
</dbReference>
<dbReference type="EMBL" id="RSCK01000044">
    <property type="protein sequence ID" value="RUT10360.1"/>
    <property type="molecule type" value="Genomic_DNA"/>
</dbReference>
<dbReference type="PANTHER" id="PTHR33221">
    <property type="entry name" value="WINGED HELIX-TURN-HELIX TRANSCRIPTIONAL REGULATOR, RRF2 FAMILY"/>
    <property type="match status" value="1"/>
</dbReference>
<dbReference type="InterPro" id="IPR036388">
    <property type="entry name" value="WH-like_DNA-bd_sf"/>
</dbReference>
<dbReference type="PROSITE" id="PS01332">
    <property type="entry name" value="HTH_RRF2_1"/>
    <property type="match status" value="1"/>
</dbReference>
<dbReference type="Gene3D" id="1.10.10.10">
    <property type="entry name" value="Winged helix-like DNA-binding domain superfamily/Winged helix DNA-binding domain"/>
    <property type="match status" value="1"/>
</dbReference>
<dbReference type="Proteomes" id="UP000282574">
    <property type="component" value="Unassembled WGS sequence"/>
</dbReference>
<organism evidence="2 3">
    <name type="scientific">Chroococcidiopsis cubana SAG 39.79</name>
    <dbReference type="NCBI Taxonomy" id="388085"/>
    <lineage>
        <taxon>Bacteria</taxon>
        <taxon>Bacillati</taxon>
        <taxon>Cyanobacteriota</taxon>
        <taxon>Cyanophyceae</taxon>
        <taxon>Chroococcidiopsidales</taxon>
        <taxon>Chroococcidiopsidaceae</taxon>
        <taxon>Chroococcidiopsis</taxon>
    </lineage>
</organism>
<dbReference type="InterPro" id="IPR030489">
    <property type="entry name" value="TR_Rrf2-type_CS"/>
</dbReference>
<comment type="caution">
    <text evidence="2">The sequence shown here is derived from an EMBL/GenBank/DDBJ whole genome shotgun (WGS) entry which is preliminary data.</text>
</comment>
<proteinExistence type="predicted"/>
<dbReference type="PROSITE" id="PS51197">
    <property type="entry name" value="HTH_RRF2_2"/>
    <property type="match status" value="1"/>
</dbReference>